<comment type="caution">
    <text evidence="4">The sequence shown here is derived from an EMBL/GenBank/DDBJ whole genome shotgun (WGS) entry which is preliminary data.</text>
</comment>
<feature type="transmembrane region" description="Helical" evidence="3">
    <location>
        <begin position="310"/>
        <end position="331"/>
    </location>
</feature>
<evidence type="ECO:0000313" key="4">
    <source>
        <dbReference type="EMBL" id="GAA0259793.1"/>
    </source>
</evidence>
<evidence type="ECO:0000256" key="1">
    <source>
        <dbReference type="ARBA" id="ARBA00022737"/>
    </source>
</evidence>
<dbReference type="InterPro" id="IPR011990">
    <property type="entry name" value="TPR-like_helical_dom_sf"/>
</dbReference>
<protein>
    <recommendedName>
        <fullName evidence="6">Tetratricopeptide repeat protein</fullName>
    </recommendedName>
</protein>
<keyword evidence="3" id="KW-1133">Transmembrane helix</keyword>
<dbReference type="Proteomes" id="UP001500657">
    <property type="component" value="Unassembled WGS sequence"/>
</dbReference>
<dbReference type="Pfam" id="PF14559">
    <property type="entry name" value="TPR_19"/>
    <property type="match status" value="1"/>
</dbReference>
<evidence type="ECO:0000313" key="5">
    <source>
        <dbReference type="Proteomes" id="UP001500657"/>
    </source>
</evidence>
<dbReference type="PANTHER" id="PTHR44227:SF3">
    <property type="entry name" value="PROTEIN O-MANNOSYL-TRANSFERASE TMTC4"/>
    <property type="match status" value="1"/>
</dbReference>
<dbReference type="Gene3D" id="1.25.40.10">
    <property type="entry name" value="Tetratricopeptide repeat domain"/>
    <property type="match status" value="1"/>
</dbReference>
<feature type="transmembrane region" description="Helical" evidence="3">
    <location>
        <begin position="343"/>
        <end position="363"/>
    </location>
</feature>
<dbReference type="SUPFAM" id="SSF48452">
    <property type="entry name" value="TPR-like"/>
    <property type="match status" value="1"/>
</dbReference>
<evidence type="ECO:0008006" key="6">
    <source>
        <dbReference type="Google" id="ProtNLM"/>
    </source>
</evidence>
<sequence>MQNRFAAPLLLLALLLATLAAYWPGLEGGFLFDDFVNLPTLGATGAIDNWPTFWRYITSGTADPTGRPLALLTFLIDARNWPADPLPFKRTNLILHLINGALLYALLDKLGQVVTSDVRRSRAAALLGAALWLLHPLLVSTTLYIVQREAMLPATFVLSGLLIWLHARRQLVLGQWHEGLVWSVVGLGVFTVLGVLSKANGVLLPLYAVVIETSLLHSRQPIPSVRGQRVHRTVIWLLGIIPATAICVYLLRVGAIGILHGGKAGARPWTYAQRLLTEPRVLLDYLSLLWLPRPSSSGLFNDQYAASTSLIQPLSTLPALLVVLALIAGAWRFRRRYPSWSLALLFYFGGQLLESSSIALELYFEHRNYVPALLMFWPLGLWLADTRKLKLLKQSLALALPLGLALMTHARATVWGNARTQALVWAQINPDSPRAQANAAQILMQSGQPEEAVRRLQALLATKPDETQLAFNLIEAHCLTGGITQADIDAARLAMQGSANTGSLFAHWFERTLPVATAGSCPGLTTKVLLDLIDAGLQNPKLAGAGRQQDLIYLRGTVALASHQAEAALRDFIRALDLQVRPALALKGAAALGSAGYPKQGLSLLEHYERVKARRMPPRFGMSMLHEWVLSRQHYWPNEVAHLRHQLNLDARAANVNTGPSNPDQSVTR</sequence>
<name>A0ABP3ED81_9GAMM</name>
<keyword evidence="3" id="KW-0812">Transmembrane</keyword>
<feature type="transmembrane region" description="Helical" evidence="3">
    <location>
        <begin position="179"/>
        <end position="196"/>
    </location>
</feature>
<dbReference type="InterPro" id="IPR052346">
    <property type="entry name" value="O-mannosyl-transferase_TMTC"/>
</dbReference>
<gene>
    <name evidence="4" type="ORF">GCM10009126_26460</name>
</gene>
<feature type="transmembrane region" description="Helical" evidence="3">
    <location>
        <begin position="123"/>
        <end position="144"/>
    </location>
</feature>
<dbReference type="RefSeq" id="WP_343883282.1">
    <property type="nucleotide sequence ID" value="NZ_BAAAFO010000004.1"/>
</dbReference>
<dbReference type="EMBL" id="BAAAFO010000004">
    <property type="protein sequence ID" value="GAA0259793.1"/>
    <property type="molecule type" value="Genomic_DNA"/>
</dbReference>
<feature type="transmembrane region" description="Helical" evidence="3">
    <location>
        <begin position="150"/>
        <end position="167"/>
    </location>
</feature>
<dbReference type="PANTHER" id="PTHR44227">
    <property type="match status" value="1"/>
</dbReference>
<reference evidence="5" key="1">
    <citation type="journal article" date="2019" name="Int. J. Syst. Evol. Microbiol.">
        <title>The Global Catalogue of Microorganisms (GCM) 10K type strain sequencing project: providing services to taxonomists for standard genome sequencing and annotation.</title>
        <authorList>
            <consortium name="The Broad Institute Genomics Platform"/>
            <consortium name="The Broad Institute Genome Sequencing Center for Infectious Disease"/>
            <person name="Wu L."/>
            <person name="Ma J."/>
        </authorList>
    </citation>
    <scope>NUCLEOTIDE SEQUENCE [LARGE SCALE GENOMIC DNA]</scope>
    <source>
        <strain evidence="5">JCM 16242</strain>
    </source>
</reference>
<proteinExistence type="predicted"/>
<evidence type="ECO:0000256" key="2">
    <source>
        <dbReference type="ARBA" id="ARBA00022803"/>
    </source>
</evidence>
<keyword evidence="5" id="KW-1185">Reference proteome</keyword>
<keyword evidence="3" id="KW-0472">Membrane</keyword>
<keyword evidence="2" id="KW-0802">TPR repeat</keyword>
<keyword evidence="1" id="KW-0677">Repeat</keyword>
<evidence type="ECO:0000256" key="3">
    <source>
        <dbReference type="SAM" id="Phobius"/>
    </source>
</evidence>
<accession>A0ABP3ED81</accession>
<feature type="transmembrane region" description="Helical" evidence="3">
    <location>
        <begin position="234"/>
        <end position="259"/>
    </location>
</feature>
<organism evidence="4 5">
    <name type="scientific">Rhodanobacter caeni</name>
    <dbReference type="NCBI Taxonomy" id="657654"/>
    <lineage>
        <taxon>Bacteria</taxon>
        <taxon>Pseudomonadati</taxon>
        <taxon>Pseudomonadota</taxon>
        <taxon>Gammaproteobacteria</taxon>
        <taxon>Lysobacterales</taxon>
        <taxon>Rhodanobacteraceae</taxon>
        <taxon>Rhodanobacter</taxon>
    </lineage>
</organism>